<dbReference type="PANTHER" id="PTHR28629:SF4">
    <property type="entry name" value="TRIOKINASE_FMN CYCLASE"/>
    <property type="match status" value="1"/>
</dbReference>
<dbReference type="HOGENOM" id="CLU_066424_5_0_14"/>
<dbReference type="Gene3D" id="1.25.40.340">
    <property type="match status" value="1"/>
</dbReference>
<evidence type="ECO:0000259" key="3">
    <source>
        <dbReference type="PROSITE" id="PS51480"/>
    </source>
</evidence>
<keyword evidence="2 4" id="KW-0418">Kinase</keyword>
<gene>
    <name evidence="4" type="ordered locus">MYPE3330</name>
</gene>
<dbReference type="SUPFAM" id="SSF101473">
    <property type="entry name" value="DhaL-like"/>
    <property type="match status" value="1"/>
</dbReference>
<dbReference type="EMBL" id="BA000026">
    <property type="protein sequence ID" value="BAC44126.1"/>
    <property type="molecule type" value="Genomic_DNA"/>
</dbReference>
<dbReference type="InterPro" id="IPR050861">
    <property type="entry name" value="Dihydroxyacetone_Kinase"/>
</dbReference>
<accession>Q8EW70</accession>
<dbReference type="STRING" id="272633.gene:10731438"/>
<dbReference type="GO" id="GO:0019563">
    <property type="term" value="P:glycerol catabolic process"/>
    <property type="evidence" value="ECO:0007669"/>
    <property type="project" value="TreeGrafter"/>
</dbReference>
<evidence type="ECO:0000313" key="5">
    <source>
        <dbReference type="Proteomes" id="UP000002522"/>
    </source>
</evidence>
<evidence type="ECO:0000313" key="4">
    <source>
        <dbReference type="EMBL" id="BAC44126.1"/>
    </source>
</evidence>
<dbReference type="PROSITE" id="PS51480">
    <property type="entry name" value="DHAL"/>
    <property type="match status" value="1"/>
</dbReference>
<dbReference type="InterPro" id="IPR036117">
    <property type="entry name" value="DhaL_dom_sf"/>
</dbReference>
<dbReference type="InterPro" id="IPR004007">
    <property type="entry name" value="DhaL_dom"/>
</dbReference>
<dbReference type="InterPro" id="IPR012737">
    <property type="entry name" value="DhaK_L_YcgS"/>
</dbReference>
<evidence type="ECO:0000256" key="2">
    <source>
        <dbReference type="ARBA" id="ARBA00022777"/>
    </source>
</evidence>
<proteinExistence type="predicted"/>
<dbReference type="Pfam" id="PF02734">
    <property type="entry name" value="Dak2"/>
    <property type="match status" value="1"/>
</dbReference>
<dbReference type="RefSeq" id="WP_011077162.1">
    <property type="nucleotide sequence ID" value="NC_004432.1"/>
</dbReference>
<feature type="domain" description="DhaL" evidence="3">
    <location>
        <begin position="1"/>
        <end position="202"/>
    </location>
</feature>
<name>Q8EW70_MALP2</name>
<reference evidence="4 5" key="1">
    <citation type="journal article" date="2002" name="Nucleic Acids Res.">
        <title>The complete genomic sequence of Mycoplasma penetrans, an intracellular bacterial pathogen in humans.</title>
        <authorList>
            <person name="Sasaki Y."/>
            <person name="Ishikawa J."/>
            <person name="Yamashita A."/>
            <person name="Oshima K."/>
            <person name="Kenri T."/>
            <person name="Furuya K."/>
            <person name="Yoshino C."/>
            <person name="Horino A."/>
            <person name="Shiba T."/>
            <person name="Sasaki T."/>
            <person name="Hattori M."/>
        </authorList>
    </citation>
    <scope>NUCLEOTIDE SEQUENCE [LARGE SCALE GENOMIC DNA]</scope>
    <source>
        <strain evidence="4 5">HF-2</strain>
    </source>
</reference>
<dbReference type="GO" id="GO:0005829">
    <property type="term" value="C:cytosol"/>
    <property type="evidence" value="ECO:0007669"/>
    <property type="project" value="TreeGrafter"/>
</dbReference>
<keyword evidence="5" id="KW-1185">Reference proteome</keyword>
<dbReference type="Proteomes" id="UP000002522">
    <property type="component" value="Chromosome"/>
</dbReference>
<keyword evidence="1" id="KW-0808">Transferase</keyword>
<dbReference type="SMART" id="SM01120">
    <property type="entry name" value="Dak2"/>
    <property type="match status" value="1"/>
</dbReference>
<dbReference type="NCBIfam" id="TIGR02365">
    <property type="entry name" value="dha_L_ycgS"/>
    <property type="match status" value="1"/>
</dbReference>
<evidence type="ECO:0000256" key="1">
    <source>
        <dbReference type="ARBA" id="ARBA00022679"/>
    </source>
</evidence>
<sequence length="207" mass="22673">MDIIGIINNVCDVIIENKDYLTDLDREIGDGDHGINLARGFSKIKEQIETFKSLKPNEILNKIAMVLISNVGGASGALYGSAFLKASSFLKQIDNIVDGNQIAEIFNQMIEAIKTRGNSQVGEKTMLDTLVPAQQAFKKAVEENKDIVECFKEMDAKAFEGKESTQNIIATRGRASYLKDRSLGSLDPGSVSSYLIINTIYKSLSGE</sequence>
<organism evidence="4 5">
    <name type="scientific">Malacoplasma penetrans (strain HF-2)</name>
    <name type="common">Mycoplasma penetrans</name>
    <dbReference type="NCBI Taxonomy" id="272633"/>
    <lineage>
        <taxon>Bacteria</taxon>
        <taxon>Bacillati</taxon>
        <taxon>Mycoplasmatota</taxon>
        <taxon>Mycoplasmoidales</taxon>
        <taxon>Mycoplasmoidaceae</taxon>
        <taxon>Malacoplasma</taxon>
    </lineage>
</organism>
<protein>
    <submittedName>
        <fullName evidence="4">Dihydroxyacetone kinase</fullName>
    </submittedName>
</protein>
<dbReference type="FunFam" id="1.25.40.340:FF:000002">
    <property type="entry name" value="Dihydroxyacetone kinase, L subunit"/>
    <property type="match status" value="1"/>
</dbReference>
<dbReference type="InParanoid" id="Q8EW70"/>
<dbReference type="PANTHER" id="PTHR28629">
    <property type="entry name" value="TRIOKINASE/FMN CYCLASE"/>
    <property type="match status" value="1"/>
</dbReference>
<dbReference type="KEGG" id="mpe:MYPE3330"/>
<dbReference type="AlphaFoldDB" id="Q8EW70"/>
<dbReference type="GO" id="GO:0004371">
    <property type="term" value="F:glycerone kinase activity"/>
    <property type="evidence" value="ECO:0007669"/>
    <property type="project" value="InterPro"/>
</dbReference>
<dbReference type="eggNOG" id="COG1461">
    <property type="taxonomic scope" value="Bacteria"/>
</dbReference>